<name>A0ABS1DN24_9PROT</name>
<dbReference type="InterPro" id="IPR010921">
    <property type="entry name" value="Trp_repressor/repl_initiator"/>
</dbReference>
<dbReference type="Pfam" id="PF01527">
    <property type="entry name" value="HTH_Tnp_1"/>
    <property type="match status" value="1"/>
</dbReference>
<sequence length="130" mass="14719">MERVEVITGRRRRRRWSWADKQRIVAEASMPGVCASAVARRYDMQPQQLFQWRREVRESQGVHGTDRFAAVRLIAGHDAGRAHEPEHAAPDERQSAGTVEIRLDNGRVLRVLETIAPAALMRLVAAVEQA</sequence>
<evidence type="ECO:0000313" key="2">
    <source>
        <dbReference type="Proteomes" id="UP001296873"/>
    </source>
</evidence>
<dbReference type="PANTHER" id="PTHR37936:SF3">
    <property type="entry name" value="TRANSPOSASE INSC FOR INSERTION ELEMENT IS2A-RELATED"/>
    <property type="match status" value="1"/>
</dbReference>
<evidence type="ECO:0000313" key="1">
    <source>
        <dbReference type="EMBL" id="MBK1671503.1"/>
    </source>
</evidence>
<dbReference type="NCBIfam" id="NF047595">
    <property type="entry name" value="IS66_ISRel24_TnpA"/>
    <property type="match status" value="1"/>
</dbReference>
<dbReference type="SUPFAM" id="SSF48295">
    <property type="entry name" value="TrpR-like"/>
    <property type="match status" value="1"/>
</dbReference>
<comment type="caution">
    <text evidence="1">The sequence shown here is derived from an EMBL/GenBank/DDBJ whole genome shotgun (WGS) entry which is preliminary data.</text>
</comment>
<dbReference type="Proteomes" id="UP001296873">
    <property type="component" value="Unassembled WGS sequence"/>
</dbReference>
<gene>
    <name evidence="1" type="ORF">CKO28_26240</name>
</gene>
<keyword evidence="2" id="KW-1185">Reference proteome</keyword>
<dbReference type="RefSeq" id="WP_200344445.1">
    <property type="nucleotide sequence ID" value="NZ_NRRL01000204.1"/>
</dbReference>
<dbReference type="EMBL" id="NRRL01000204">
    <property type="protein sequence ID" value="MBK1671503.1"/>
    <property type="molecule type" value="Genomic_DNA"/>
</dbReference>
<dbReference type="InterPro" id="IPR002514">
    <property type="entry name" value="Transposase_8"/>
</dbReference>
<proteinExistence type="predicted"/>
<dbReference type="PANTHER" id="PTHR37936">
    <property type="entry name" value="TRANSPOSASE INSC FOR INSERTION ELEMENT IS2A-RELATED"/>
    <property type="match status" value="1"/>
</dbReference>
<accession>A0ABS1DN24</accession>
<organism evidence="1 2">
    <name type="scientific">Rhodovibrio sodomensis</name>
    <dbReference type="NCBI Taxonomy" id="1088"/>
    <lineage>
        <taxon>Bacteria</taxon>
        <taxon>Pseudomonadati</taxon>
        <taxon>Pseudomonadota</taxon>
        <taxon>Alphaproteobacteria</taxon>
        <taxon>Rhodospirillales</taxon>
        <taxon>Rhodovibrionaceae</taxon>
        <taxon>Rhodovibrio</taxon>
    </lineage>
</organism>
<protein>
    <recommendedName>
        <fullName evidence="3">Transposase</fullName>
    </recommendedName>
</protein>
<evidence type="ECO:0008006" key="3">
    <source>
        <dbReference type="Google" id="ProtNLM"/>
    </source>
</evidence>
<reference evidence="1 2" key="1">
    <citation type="journal article" date="2020" name="Microorganisms">
        <title>Osmotic Adaptation and Compatible Solute Biosynthesis of Phototrophic Bacteria as Revealed from Genome Analyses.</title>
        <authorList>
            <person name="Imhoff J.F."/>
            <person name="Rahn T."/>
            <person name="Kunzel S."/>
            <person name="Keller A."/>
            <person name="Neulinger S.C."/>
        </authorList>
    </citation>
    <scope>NUCLEOTIDE SEQUENCE [LARGE SCALE GENOMIC DNA]</scope>
    <source>
        <strain evidence="1 2">DSM 9895</strain>
    </source>
</reference>